<gene>
    <name evidence="2" type="ORF">FCH28_28445</name>
</gene>
<dbReference type="AlphaFoldDB" id="A0A4U0MW40"/>
<feature type="region of interest" description="Disordered" evidence="1">
    <location>
        <begin position="41"/>
        <end position="69"/>
    </location>
</feature>
<name>A0A4U0MW40_9ACTN</name>
<feature type="compositionally biased region" description="Low complexity" evidence="1">
    <location>
        <begin position="41"/>
        <end position="51"/>
    </location>
</feature>
<protein>
    <submittedName>
        <fullName evidence="2">Uncharacterized protein</fullName>
    </submittedName>
</protein>
<evidence type="ECO:0000313" key="3">
    <source>
        <dbReference type="Proteomes" id="UP000308697"/>
    </source>
</evidence>
<sequence length="69" mass="6953">MPDSSPTGLRTTTGGMGRDPGMLILIRVVSVVSVFCSSGFAPEASASSPSPLGEPYGCVPDGYAAPPRP</sequence>
<organism evidence="2 3">
    <name type="scientific">Streptomyces piniterrae</name>
    <dbReference type="NCBI Taxonomy" id="2571125"/>
    <lineage>
        <taxon>Bacteria</taxon>
        <taxon>Bacillati</taxon>
        <taxon>Actinomycetota</taxon>
        <taxon>Actinomycetes</taxon>
        <taxon>Kitasatosporales</taxon>
        <taxon>Streptomycetaceae</taxon>
        <taxon>Streptomyces</taxon>
    </lineage>
</organism>
<keyword evidence="3" id="KW-1185">Reference proteome</keyword>
<reference evidence="2 3" key="1">
    <citation type="submission" date="2019-04" db="EMBL/GenBank/DDBJ databases">
        <title>Streptomyces piniterrae sp. nov., a heliquinomycin-producing actinomycete isolated from rhizosphere soil of Pinus yunnanensis.</title>
        <authorList>
            <person name="Zhuang X."/>
            <person name="Zhao J."/>
        </authorList>
    </citation>
    <scope>NUCLEOTIDE SEQUENCE [LARGE SCALE GENOMIC DNA]</scope>
    <source>
        <strain evidence="3">jys28</strain>
    </source>
</reference>
<evidence type="ECO:0000256" key="1">
    <source>
        <dbReference type="SAM" id="MobiDB-lite"/>
    </source>
</evidence>
<proteinExistence type="predicted"/>
<dbReference type="Proteomes" id="UP000308697">
    <property type="component" value="Unassembled WGS sequence"/>
</dbReference>
<evidence type="ECO:0000313" key="2">
    <source>
        <dbReference type="EMBL" id="TJZ45280.1"/>
    </source>
</evidence>
<dbReference type="EMBL" id="SUMB01000011">
    <property type="protein sequence ID" value="TJZ45280.1"/>
    <property type="molecule type" value="Genomic_DNA"/>
</dbReference>
<comment type="caution">
    <text evidence="2">The sequence shown here is derived from an EMBL/GenBank/DDBJ whole genome shotgun (WGS) entry which is preliminary data.</text>
</comment>
<accession>A0A4U0MW40</accession>